<proteinExistence type="predicted"/>
<dbReference type="GO" id="GO:0003700">
    <property type="term" value="F:DNA-binding transcription factor activity"/>
    <property type="evidence" value="ECO:0007669"/>
    <property type="project" value="TreeGrafter"/>
</dbReference>
<dbReference type="RefSeq" id="WP_131924261.1">
    <property type="nucleotide sequence ID" value="NZ_SMAG01000003.1"/>
</dbReference>
<organism evidence="1 2">
    <name type="scientific">Hazenella coriacea</name>
    <dbReference type="NCBI Taxonomy" id="1179467"/>
    <lineage>
        <taxon>Bacteria</taxon>
        <taxon>Bacillati</taxon>
        <taxon>Bacillota</taxon>
        <taxon>Bacilli</taxon>
        <taxon>Bacillales</taxon>
        <taxon>Thermoactinomycetaceae</taxon>
        <taxon>Hazenella</taxon>
    </lineage>
</organism>
<dbReference type="InterPro" id="IPR036388">
    <property type="entry name" value="WH-like_DNA-bd_sf"/>
</dbReference>
<name>A0A4R3L645_9BACL</name>
<protein>
    <submittedName>
        <fullName evidence="1">Rrf2 family protein</fullName>
    </submittedName>
</protein>
<dbReference type="InterPro" id="IPR000944">
    <property type="entry name" value="Tscrpt_reg_Rrf2"/>
</dbReference>
<dbReference type="PANTHER" id="PTHR33221">
    <property type="entry name" value="WINGED HELIX-TURN-HELIX TRANSCRIPTIONAL REGULATOR, RRF2 FAMILY"/>
    <property type="match status" value="1"/>
</dbReference>
<dbReference type="EMBL" id="SMAG01000003">
    <property type="protein sequence ID" value="TCS94882.1"/>
    <property type="molecule type" value="Genomic_DNA"/>
</dbReference>
<comment type="caution">
    <text evidence="1">The sequence shown here is derived from an EMBL/GenBank/DDBJ whole genome shotgun (WGS) entry which is preliminary data.</text>
</comment>
<gene>
    <name evidence="1" type="ORF">EDD58_103305</name>
</gene>
<evidence type="ECO:0000313" key="1">
    <source>
        <dbReference type="EMBL" id="TCS94882.1"/>
    </source>
</evidence>
<dbReference type="OrthoDB" id="3242805at2"/>
<dbReference type="InterPro" id="IPR036390">
    <property type="entry name" value="WH_DNA-bd_sf"/>
</dbReference>
<evidence type="ECO:0000313" key="2">
    <source>
        <dbReference type="Proteomes" id="UP000294937"/>
    </source>
</evidence>
<dbReference type="InterPro" id="IPR030489">
    <property type="entry name" value="TR_Rrf2-type_CS"/>
</dbReference>
<sequence length="142" mass="16123">MNSEFTIAVHSLVFLVHHPEHMASSEVLADTVCTHPVRIRKVMSLLRKNGYVKTKEGTGGGYLLNCNPEKVTLGELYRLISFGELAPPWRSGKSTMDCLVGSQIGFVMEQIYKDAELRYEEQLKTYTLSRVLDLMTQRKMLV</sequence>
<dbReference type="GO" id="GO:0005829">
    <property type="term" value="C:cytosol"/>
    <property type="evidence" value="ECO:0007669"/>
    <property type="project" value="TreeGrafter"/>
</dbReference>
<dbReference type="Pfam" id="PF02082">
    <property type="entry name" value="Rrf2"/>
    <property type="match status" value="1"/>
</dbReference>
<dbReference type="Gene3D" id="1.10.10.10">
    <property type="entry name" value="Winged helix-like DNA-binding domain superfamily/Winged helix DNA-binding domain"/>
    <property type="match status" value="1"/>
</dbReference>
<dbReference type="PANTHER" id="PTHR33221:SF15">
    <property type="entry name" value="HTH-TYPE TRANSCRIPTIONAL REGULATOR YWGB-RELATED"/>
    <property type="match status" value="1"/>
</dbReference>
<keyword evidence="2" id="KW-1185">Reference proteome</keyword>
<dbReference type="SUPFAM" id="SSF46785">
    <property type="entry name" value="Winged helix' DNA-binding domain"/>
    <property type="match status" value="1"/>
</dbReference>
<reference evidence="1 2" key="1">
    <citation type="submission" date="2019-03" db="EMBL/GenBank/DDBJ databases">
        <title>Genomic Encyclopedia of Type Strains, Phase IV (KMG-IV): sequencing the most valuable type-strain genomes for metagenomic binning, comparative biology and taxonomic classification.</title>
        <authorList>
            <person name="Goeker M."/>
        </authorList>
    </citation>
    <scope>NUCLEOTIDE SEQUENCE [LARGE SCALE GENOMIC DNA]</scope>
    <source>
        <strain evidence="1 2">DSM 45707</strain>
    </source>
</reference>
<dbReference type="Proteomes" id="UP000294937">
    <property type="component" value="Unassembled WGS sequence"/>
</dbReference>
<accession>A0A4R3L645</accession>
<dbReference type="PROSITE" id="PS51197">
    <property type="entry name" value="HTH_RRF2_2"/>
    <property type="match status" value="1"/>
</dbReference>
<dbReference type="PROSITE" id="PS01332">
    <property type="entry name" value="HTH_RRF2_1"/>
    <property type="match status" value="1"/>
</dbReference>
<dbReference type="AlphaFoldDB" id="A0A4R3L645"/>